<comment type="caution">
    <text evidence="1">The sequence shown here is derived from an EMBL/GenBank/DDBJ whole genome shotgun (WGS) entry which is preliminary data.</text>
</comment>
<reference evidence="1 2" key="1">
    <citation type="journal article" date="2023" name="Nucleic Acids Res.">
        <title>The hologenome of Daphnia magna reveals possible DNA methylation and microbiome-mediated evolution of the host genome.</title>
        <authorList>
            <person name="Chaturvedi A."/>
            <person name="Li X."/>
            <person name="Dhandapani V."/>
            <person name="Marshall H."/>
            <person name="Kissane S."/>
            <person name="Cuenca-Cambronero M."/>
            <person name="Asole G."/>
            <person name="Calvet F."/>
            <person name="Ruiz-Romero M."/>
            <person name="Marangio P."/>
            <person name="Guigo R."/>
            <person name="Rago D."/>
            <person name="Mirbahai L."/>
            <person name="Eastwood N."/>
            <person name="Colbourne J.K."/>
            <person name="Zhou J."/>
            <person name="Mallon E."/>
            <person name="Orsini L."/>
        </authorList>
    </citation>
    <scope>NUCLEOTIDE SEQUENCE [LARGE SCALE GENOMIC DNA]</scope>
    <source>
        <strain evidence="1">LRV0_1</strain>
    </source>
</reference>
<protein>
    <submittedName>
        <fullName evidence="1">Uncharacterized protein</fullName>
    </submittedName>
</protein>
<name>A0ABR0B468_9CRUS</name>
<organism evidence="1 2">
    <name type="scientific">Daphnia magna</name>
    <dbReference type="NCBI Taxonomy" id="35525"/>
    <lineage>
        <taxon>Eukaryota</taxon>
        <taxon>Metazoa</taxon>
        <taxon>Ecdysozoa</taxon>
        <taxon>Arthropoda</taxon>
        <taxon>Crustacea</taxon>
        <taxon>Branchiopoda</taxon>
        <taxon>Diplostraca</taxon>
        <taxon>Cladocera</taxon>
        <taxon>Anomopoda</taxon>
        <taxon>Daphniidae</taxon>
        <taxon>Daphnia</taxon>
    </lineage>
</organism>
<evidence type="ECO:0000313" key="2">
    <source>
        <dbReference type="Proteomes" id="UP001234178"/>
    </source>
</evidence>
<evidence type="ECO:0000313" key="1">
    <source>
        <dbReference type="EMBL" id="KAK4036461.1"/>
    </source>
</evidence>
<dbReference type="Proteomes" id="UP001234178">
    <property type="component" value="Unassembled WGS sequence"/>
</dbReference>
<gene>
    <name evidence="1" type="ORF">OUZ56_028515</name>
</gene>
<dbReference type="EMBL" id="JAOYFB010000040">
    <property type="protein sequence ID" value="KAK4036461.1"/>
    <property type="molecule type" value="Genomic_DNA"/>
</dbReference>
<sequence>MSGNQTKKVELQRFDNIIKTVGFESLSAIISEEFPKANVALTELHFGISLPTNEEIFKLCDWWDLPEGLICANCYSQVPLVTATNDYRKRVCDSCHKKYFQQVARAHDVSLAMVRYPPFTTNRVTHIAFVGRQSRGDALSEESFEILQKFSREWSGFPFRKTNIQNYIGNFGGHGSALALYSSMTGKLTKNSNGITFFPLSELIARQSCFFRQGLDHIAIVFYAFTSLSVKAKNLNHFGFQKC</sequence>
<proteinExistence type="predicted"/>
<accession>A0ABR0B468</accession>
<keyword evidence="2" id="KW-1185">Reference proteome</keyword>